<dbReference type="EMBL" id="LNIZ01000008">
    <property type="protein sequence ID" value="KTF03580.1"/>
    <property type="molecule type" value="Genomic_DNA"/>
</dbReference>
<protein>
    <submittedName>
        <fullName evidence="2">Uncharacterized protein</fullName>
    </submittedName>
</protein>
<dbReference type="PATRIC" id="fig|59561.3.peg.1533"/>
<comment type="caution">
    <text evidence="2">The sequence shown here is derived from an EMBL/GenBank/DDBJ whole genome shotgun (WGS) entry which is preliminary data.</text>
</comment>
<keyword evidence="3" id="KW-1185">Reference proteome</keyword>
<reference evidence="2 3" key="1">
    <citation type="submission" date="2015-11" db="EMBL/GenBank/DDBJ databases">
        <title>Draft Genome Sequence of the Type Strain Trueperella bernardiae LCDC 89-0504T, Isolated from Blood Culture.</title>
        <authorList>
            <person name="Bernier A.-M."/>
            <person name="Bernard K."/>
        </authorList>
    </citation>
    <scope>NUCLEOTIDE SEQUENCE [LARGE SCALE GENOMIC DNA]</scope>
    <source>
        <strain evidence="2 3">LCDC 89-0504</strain>
    </source>
</reference>
<organism evidence="2 3">
    <name type="scientific">Trueperella bernardiae</name>
    <dbReference type="NCBI Taxonomy" id="59561"/>
    <lineage>
        <taxon>Bacteria</taxon>
        <taxon>Bacillati</taxon>
        <taxon>Actinomycetota</taxon>
        <taxon>Actinomycetes</taxon>
        <taxon>Actinomycetales</taxon>
        <taxon>Actinomycetaceae</taxon>
        <taxon>Trueperella</taxon>
    </lineage>
</organism>
<proteinExistence type="predicted"/>
<accession>A0A0W1KJ72</accession>
<dbReference type="Pfam" id="PF14013">
    <property type="entry name" value="MT0933_antitox"/>
    <property type="match status" value="1"/>
</dbReference>
<feature type="region of interest" description="Disordered" evidence="1">
    <location>
        <begin position="51"/>
        <end position="70"/>
    </location>
</feature>
<evidence type="ECO:0000313" key="2">
    <source>
        <dbReference type="EMBL" id="KTF03580.1"/>
    </source>
</evidence>
<dbReference type="InterPro" id="IPR028037">
    <property type="entry name" value="Antitoxin_Rv0909/MT0933"/>
</dbReference>
<evidence type="ECO:0000256" key="1">
    <source>
        <dbReference type="SAM" id="MobiDB-lite"/>
    </source>
</evidence>
<sequence length="70" mass="7644">MGIFDKAKEMLNSDQAEEYSDKALDQAEKFAKDKAGAEHANKIEKVRDELDARVGNESSSAAQSPVVDES</sequence>
<evidence type="ECO:0000313" key="3">
    <source>
        <dbReference type="Proteomes" id="UP000054404"/>
    </source>
</evidence>
<dbReference type="STRING" id="59561.AQZ59_01539"/>
<dbReference type="OrthoDB" id="3267972at2"/>
<dbReference type="AlphaFoldDB" id="A0A0W1KJ72"/>
<name>A0A0W1KJ72_9ACTO</name>
<gene>
    <name evidence="2" type="ORF">AQZ59_01539</name>
</gene>
<dbReference type="RefSeq" id="WP_062614062.1">
    <property type="nucleotide sequence ID" value="NZ_CALTZF010000033.1"/>
</dbReference>
<dbReference type="Proteomes" id="UP000054404">
    <property type="component" value="Unassembled WGS sequence"/>
</dbReference>